<name>A0A2I0VL14_9ASPA</name>
<protein>
    <recommendedName>
        <fullName evidence="1">Reverse transcriptase domain-containing protein</fullName>
    </recommendedName>
</protein>
<sequence length="51" mass="6091">MIFIDLEKAYDKVPREVLWRVLDKKGVNNAYIQIIKDMYAEPLLVFKHKVV</sequence>
<accession>A0A2I0VL14</accession>
<gene>
    <name evidence="2" type="ORF">MA16_Dca008001</name>
</gene>
<dbReference type="PANTHER" id="PTHR19446">
    <property type="entry name" value="REVERSE TRANSCRIPTASES"/>
    <property type="match status" value="1"/>
</dbReference>
<dbReference type="EMBL" id="KZ503438">
    <property type="protein sequence ID" value="PKU64095.1"/>
    <property type="molecule type" value="Genomic_DNA"/>
</dbReference>
<dbReference type="InterPro" id="IPR000477">
    <property type="entry name" value="RT_dom"/>
</dbReference>
<evidence type="ECO:0000259" key="1">
    <source>
        <dbReference type="PROSITE" id="PS50878"/>
    </source>
</evidence>
<proteinExistence type="predicted"/>
<reference evidence="2 3" key="2">
    <citation type="journal article" date="2017" name="Nature">
        <title>The Apostasia genome and the evolution of orchids.</title>
        <authorList>
            <person name="Zhang G.Q."/>
            <person name="Liu K.W."/>
            <person name="Li Z."/>
            <person name="Lohaus R."/>
            <person name="Hsiao Y.Y."/>
            <person name="Niu S.C."/>
            <person name="Wang J.Y."/>
            <person name="Lin Y.C."/>
            <person name="Xu Q."/>
            <person name="Chen L.J."/>
            <person name="Yoshida K."/>
            <person name="Fujiwara S."/>
            <person name="Wang Z.W."/>
            <person name="Zhang Y.Q."/>
            <person name="Mitsuda N."/>
            <person name="Wang M."/>
            <person name="Liu G.H."/>
            <person name="Pecoraro L."/>
            <person name="Huang H.X."/>
            <person name="Xiao X.J."/>
            <person name="Lin M."/>
            <person name="Wu X.Y."/>
            <person name="Wu W.L."/>
            <person name="Chen Y.Y."/>
            <person name="Chang S.B."/>
            <person name="Sakamoto S."/>
            <person name="Ohme-Takagi M."/>
            <person name="Yagi M."/>
            <person name="Zeng S.J."/>
            <person name="Shen C.Y."/>
            <person name="Yeh C.M."/>
            <person name="Luo Y.B."/>
            <person name="Tsai W.C."/>
            <person name="Van de Peer Y."/>
            <person name="Liu Z.J."/>
        </authorList>
    </citation>
    <scope>NUCLEOTIDE SEQUENCE [LARGE SCALE GENOMIC DNA]</scope>
    <source>
        <tissue evidence="2">The whole plant</tissue>
    </source>
</reference>
<organism evidence="2 3">
    <name type="scientific">Dendrobium catenatum</name>
    <dbReference type="NCBI Taxonomy" id="906689"/>
    <lineage>
        <taxon>Eukaryota</taxon>
        <taxon>Viridiplantae</taxon>
        <taxon>Streptophyta</taxon>
        <taxon>Embryophyta</taxon>
        <taxon>Tracheophyta</taxon>
        <taxon>Spermatophyta</taxon>
        <taxon>Magnoliopsida</taxon>
        <taxon>Liliopsida</taxon>
        <taxon>Asparagales</taxon>
        <taxon>Orchidaceae</taxon>
        <taxon>Epidendroideae</taxon>
        <taxon>Malaxideae</taxon>
        <taxon>Dendrobiinae</taxon>
        <taxon>Dendrobium</taxon>
    </lineage>
</organism>
<dbReference type="Proteomes" id="UP000233837">
    <property type="component" value="Unassembled WGS sequence"/>
</dbReference>
<reference evidence="2 3" key="1">
    <citation type="journal article" date="2016" name="Sci. Rep.">
        <title>The Dendrobium catenatum Lindl. genome sequence provides insights into polysaccharide synthase, floral development and adaptive evolution.</title>
        <authorList>
            <person name="Zhang G.Q."/>
            <person name="Xu Q."/>
            <person name="Bian C."/>
            <person name="Tsai W.C."/>
            <person name="Yeh C.M."/>
            <person name="Liu K.W."/>
            <person name="Yoshida K."/>
            <person name="Zhang L.S."/>
            <person name="Chang S.B."/>
            <person name="Chen F."/>
            <person name="Shi Y."/>
            <person name="Su Y.Y."/>
            <person name="Zhang Y.Q."/>
            <person name="Chen L.J."/>
            <person name="Yin Y."/>
            <person name="Lin M."/>
            <person name="Huang H."/>
            <person name="Deng H."/>
            <person name="Wang Z.W."/>
            <person name="Zhu S.L."/>
            <person name="Zhao X."/>
            <person name="Deng C."/>
            <person name="Niu S.C."/>
            <person name="Huang J."/>
            <person name="Wang M."/>
            <person name="Liu G.H."/>
            <person name="Yang H.J."/>
            <person name="Xiao X.J."/>
            <person name="Hsiao Y.Y."/>
            <person name="Wu W.L."/>
            <person name="Chen Y.Y."/>
            <person name="Mitsuda N."/>
            <person name="Ohme-Takagi M."/>
            <person name="Luo Y.B."/>
            <person name="Van de Peer Y."/>
            <person name="Liu Z.J."/>
        </authorList>
    </citation>
    <scope>NUCLEOTIDE SEQUENCE [LARGE SCALE GENOMIC DNA]</scope>
    <source>
        <tissue evidence="2">The whole plant</tissue>
    </source>
</reference>
<keyword evidence="3" id="KW-1185">Reference proteome</keyword>
<dbReference type="AlphaFoldDB" id="A0A2I0VL14"/>
<feature type="domain" description="Reverse transcriptase" evidence="1">
    <location>
        <begin position="1"/>
        <end position="51"/>
    </location>
</feature>
<evidence type="ECO:0000313" key="3">
    <source>
        <dbReference type="Proteomes" id="UP000233837"/>
    </source>
</evidence>
<evidence type="ECO:0000313" key="2">
    <source>
        <dbReference type="EMBL" id="PKU64095.1"/>
    </source>
</evidence>
<dbReference type="PROSITE" id="PS50878">
    <property type="entry name" value="RT_POL"/>
    <property type="match status" value="1"/>
</dbReference>